<name>A0ABU8Z1K1_9ENTR</name>
<evidence type="ECO:0000313" key="3">
    <source>
        <dbReference type="EMBL" id="MEK0247148.1"/>
    </source>
</evidence>
<dbReference type="InterPro" id="IPR051450">
    <property type="entry name" value="Gfo/Idh/MocA_Oxidoreductases"/>
</dbReference>
<dbReference type="InterPro" id="IPR000683">
    <property type="entry name" value="Gfo/Idh/MocA-like_OxRdtase_N"/>
</dbReference>
<dbReference type="PANTHER" id="PTHR43377">
    <property type="entry name" value="BILIVERDIN REDUCTASE A"/>
    <property type="match status" value="1"/>
</dbReference>
<keyword evidence="4" id="KW-1185">Reference proteome</keyword>
<feature type="domain" description="GFO/IDH/MocA-like oxidoreductase" evidence="2">
    <location>
        <begin position="133"/>
        <end position="257"/>
    </location>
</feature>
<comment type="caution">
    <text evidence="3">The sequence shown here is derived from an EMBL/GenBank/DDBJ whole genome shotgun (WGS) entry which is preliminary data.</text>
</comment>
<reference evidence="3 4" key="1">
    <citation type="submission" date="2024-03" db="EMBL/GenBank/DDBJ databases">
        <title>Two novel Raoultella species associated with bleeding cankers of broadleaf hosts, Raoultella scottia sp. nov. and Raoultella lignicola sp. nov.</title>
        <authorList>
            <person name="Brady C.L."/>
        </authorList>
    </citation>
    <scope>NUCLEOTIDE SEQUENCE [LARGE SCALE GENOMIC DNA]</scope>
    <source>
        <strain evidence="3 4">BAC 10a-01-01</strain>
    </source>
</reference>
<evidence type="ECO:0000313" key="4">
    <source>
        <dbReference type="Proteomes" id="UP001334005"/>
    </source>
</evidence>
<feature type="domain" description="Gfo/Idh/MocA-like oxidoreductase N-terminal" evidence="1">
    <location>
        <begin position="6"/>
        <end position="125"/>
    </location>
</feature>
<accession>A0ABU8Z1K1</accession>
<evidence type="ECO:0000259" key="1">
    <source>
        <dbReference type="Pfam" id="PF01408"/>
    </source>
</evidence>
<dbReference type="Gene3D" id="3.40.50.720">
    <property type="entry name" value="NAD(P)-binding Rossmann-like Domain"/>
    <property type="match status" value="1"/>
</dbReference>
<dbReference type="EMBL" id="JARXNH020000046">
    <property type="protein sequence ID" value="MEK0247148.1"/>
    <property type="molecule type" value="Genomic_DNA"/>
</dbReference>
<dbReference type="InterPro" id="IPR036291">
    <property type="entry name" value="NAD(P)-bd_dom_sf"/>
</dbReference>
<dbReference type="InterPro" id="IPR055170">
    <property type="entry name" value="GFO_IDH_MocA-like_dom"/>
</dbReference>
<gene>
    <name evidence="3" type="ORF">QFI66_003265</name>
</gene>
<proteinExistence type="predicted"/>
<dbReference type="Pfam" id="PF22725">
    <property type="entry name" value="GFO_IDH_MocA_C3"/>
    <property type="match status" value="1"/>
</dbReference>
<dbReference type="SUPFAM" id="SSF55347">
    <property type="entry name" value="Glyceraldehyde-3-phosphate dehydrogenase-like, C-terminal domain"/>
    <property type="match status" value="1"/>
</dbReference>
<dbReference type="Pfam" id="PF01408">
    <property type="entry name" value="GFO_IDH_MocA"/>
    <property type="match status" value="1"/>
</dbReference>
<evidence type="ECO:0000259" key="2">
    <source>
        <dbReference type="Pfam" id="PF22725"/>
    </source>
</evidence>
<dbReference type="Proteomes" id="UP001334005">
    <property type="component" value="Unassembled WGS sequence"/>
</dbReference>
<dbReference type="SUPFAM" id="SSF51735">
    <property type="entry name" value="NAD(P)-binding Rossmann-fold domains"/>
    <property type="match status" value="1"/>
</dbReference>
<dbReference type="RefSeq" id="WP_331833726.1">
    <property type="nucleotide sequence ID" value="NZ_JARXNH020000046.1"/>
</dbReference>
<organism evidence="3 4">
    <name type="scientific">Raoultella scottii</name>
    <dbReference type="NCBI Taxonomy" id="3040937"/>
    <lineage>
        <taxon>Bacteria</taxon>
        <taxon>Pseudomonadati</taxon>
        <taxon>Pseudomonadota</taxon>
        <taxon>Gammaproteobacteria</taxon>
        <taxon>Enterobacterales</taxon>
        <taxon>Enterobacteriaceae</taxon>
        <taxon>Klebsiella/Raoultella group</taxon>
        <taxon>Raoultella</taxon>
    </lineage>
</organism>
<dbReference type="Gene3D" id="3.30.360.10">
    <property type="entry name" value="Dihydrodipicolinate Reductase, domain 2"/>
    <property type="match status" value="1"/>
</dbReference>
<protein>
    <submittedName>
        <fullName evidence="3">Gfo/Idh/MocA family oxidoreductase</fullName>
    </submittedName>
</protein>
<sequence>MTDSVIKVCVVGAGFMGAMHARIWQQMYGVEVVGVADPDLSRSEALKEWIPQLNCYEDFNQMLEQEKPAIVSICTKDDFHLAPALAAAKAGAHIFLEKPIAATMEDGEAIIRAARDAGVKLGIGFLLRFDPRYSRAQEILATGSAGEVSHITARRNSPAIEGPARYGGSLPLPLPLHVTVHDVDMILWLLKHTSPVSVYAQTTNKLLGHLGTEDSVFAIIRFDDGTVVNLESSWALPAGSRTLLDAKMTILSTKGLIEIECGESGLYHATENMNRYIDTQHWPLSQGEIKGDLREELMAFLADVRSGSTSVATGEEANEALRITLAIMDSARTGEIVRV</sequence>
<dbReference type="PANTHER" id="PTHR43377:SF1">
    <property type="entry name" value="BILIVERDIN REDUCTASE A"/>
    <property type="match status" value="1"/>
</dbReference>